<dbReference type="Ensembl" id="ENSOABT00000071755.1">
    <property type="protein sequence ID" value="ENSOABP00000069431.1"/>
    <property type="gene ID" value="ENSOABG00000030834.1"/>
</dbReference>
<organism evidence="1 2">
    <name type="scientific">Oreochromis aureus</name>
    <name type="common">Israeli tilapia</name>
    <name type="synonym">Chromis aureus</name>
    <dbReference type="NCBI Taxonomy" id="47969"/>
    <lineage>
        <taxon>Eukaryota</taxon>
        <taxon>Metazoa</taxon>
        <taxon>Chordata</taxon>
        <taxon>Craniata</taxon>
        <taxon>Vertebrata</taxon>
        <taxon>Euteleostomi</taxon>
        <taxon>Actinopterygii</taxon>
        <taxon>Neopterygii</taxon>
        <taxon>Teleostei</taxon>
        <taxon>Neoteleostei</taxon>
        <taxon>Acanthomorphata</taxon>
        <taxon>Ovalentaria</taxon>
        <taxon>Cichlomorphae</taxon>
        <taxon>Cichliformes</taxon>
        <taxon>Cichlidae</taxon>
        <taxon>African cichlids</taxon>
        <taxon>Pseudocrenilabrinae</taxon>
        <taxon>Oreochromini</taxon>
        <taxon>Oreochromis</taxon>
    </lineage>
</organism>
<reference evidence="1" key="3">
    <citation type="submission" date="2025-09" db="UniProtKB">
        <authorList>
            <consortium name="Ensembl"/>
        </authorList>
    </citation>
    <scope>IDENTIFICATION</scope>
</reference>
<name>A0AAZ1XMF2_OREAU</name>
<dbReference type="AlphaFoldDB" id="A0AAZ1XMF2"/>
<evidence type="ECO:0000313" key="2">
    <source>
        <dbReference type="Proteomes" id="UP000472276"/>
    </source>
</evidence>
<protein>
    <submittedName>
        <fullName evidence="1">Uncharacterized protein</fullName>
    </submittedName>
</protein>
<dbReference type="Proteomes" id="UP000472276">
    <property type="component" value="Unassembled WGS sequence"/>
</dbReference>
<sequence length="79" mass="8859">MSLLRESSVQALGLGRWGGGSSRVISSLIRRRRIGGYSSSALAEGDGRRMTRAEMNEVRDREWGEIENDNPQHLPGIYR</sequence>
<keyword evidence="2" id="KW-1185">Reference proteome</keyword>
<accession>A0AAZ1XMF2</accession>
<reference evidence="2" key="1">
    <citation type="submission" date="2020-03" db="EMBL/GenBank/DDBJ databases">
        <title>Evolution of repeat sequences and sex chromosomes of tilapia species revealed by chromosome-level genomes.</title>
        <authorList>
            <person name="Xu L."/>
            <person name="Tao W."/>
            <person name="Wang D."/>
            <person name="Zhou Q."/>
        </authorList>
    </citation>
    <scope>NUCLEOTIDE SEQUENCE [LARGE SCALE GENOMIC DNA]</scope>
    <source>
        <strain evidence="2">Israel</strain>
    </source>
</reference>
<evidence type="ECO:0000313" key="1">
    <source>
        <dbReference type="Ensembl" id="ENSOABP00000069431.1"/>
    </source>
</evidence>
<proteinExistence type="predicted"/>
<reference evidence="1" key="2">
    <citation type="submission" date="2025-08" db="UniProtKB">
        <authorList>
            <consortium name="Ensembl"/>
        </authorList>
    </citation>
    <scope>IDENTIFICATION</scope>
</reference>